<keyword evidence="1" id="KW-0472">Membrane</keyword>
<evidence type="ECO:0000256" key="1">
    <source>
        <dbReference type="SAM" id="Phobius"/>
    </source>
</evidence>
<gene>
    <name evidence="2" type="ORF">UX47_C0007G0082</name>
</gene>
<name>A0A0G1RSA8_9BACT</name>
<dbReference type="AlphaFoldDB" id="A0A0G1RSA8"/>
<accession>A0A0G1RSA8</accession>
<sequence>MFGLPTLSLIALGIAAVIAIGLMASIMAEVAVPYFPYMHPDSLRREIERMKRVQHAQITWGMIAVVFCLLAVILAF</sequence>
<feature type="transmembrane region" description="Helical" evidence="1">
    <location>
        <begin position="56"/>
        <end position="75"/>
    </location>
</feature>
<comment type="caution">
    <text evidence="2">The sequence shown here is derived from an EMBL/GenBank/DDBJ whole genome shotgun (WGS) entry which is preliminary data.</text>
</comment>
<dbReference type="Proteomes" id="UP000034794">
    <property type="component" value="Unassembled WGS sequence"/>
</dbReference>
<evidence type="ECO:0000313" key="3">
    <source>
        <dbReference type="Proteomes" id="UP000034794"/>
    </source>
</evidence>
<dbReference type="EMBL" id="LCMI01000007">
    <property type="protein sequence ID" value="KKU32838.1"/>
    <property type="molecule type" value="Genomic_DNA"/>
</dbReference>
<protein>
    <submittedName>
        <fullName evidence="2">Uncharacterized protein</fullName>
    </submittedName>
</protein>
<reference evidence="2 3" key="1">
    <citation type="journal article" date="2015" name="Nature">
        <title>rRNA introns, odd ribosomes, and small enigmatic genomes across a large radiation of phyla.</title>
        <authorList>
            <person name="Brown C.T."/>
            <person name="Hug L.A."/>
            <person name="Thomas B.C."/>
            <person name="Sharon I."/>
            <person name="Castelle C.J."/>
            <person name="Singh A."/>
            <person name="Wilkins M.J."/>
            <person name="Williams K.H."/>
            <person name="Banfield J.F."/>
        </authorList>
    </citation>
    <scope>NUCLEOTIDE SEQUENCE [LARGE SCALE GENOMIC DNA]</scope>
</reference>
<feature type="transmembrane region" description="Helical" evidence="1">
    <location>
        <begin position="6"/>
        <end position="35"/>
    </location>
</feature>
<evidence type="ECO:0000313" key="2">
    <source>
        <dbReference type="EMBL" id="KKU32838.1"/>
    </source>
</evidence>
<keyword evidence="1" id="KW-0812">Transmembrane</keyword>
<organism evidence="2 3">
    <name type="scientific">Candidatus Collierbacteria bacterium GW2011_GWA2_46_26</name>
    <dbReference type="NCBI Taxonomy" id="1618381"/>
    <lineage>
        <taxon>Bacteria</taxon>
        <taxon>Candidatus Collieribacteriota</taxon>
    </lineage>
</organism>
<proteinExistence type="predicted"/>
<keyword evidence="1" id="KW-1133">Transmembrane helix</keyword>